<organism evidence="2 3">
    <name type="scientific">Ceratopteris richardii</name>
    <name type="common">Triangle waterfern</name>
    <dbReference type="NCBI Taxonomy" id="49495"/>
    <lineage>
        <taxon>Eukaryota</taxon>
        <taxon>Viridiplantae</taxon>
        <taxon>Streptophyta</taxon>
        <taxon>Embryophyta</taxon>
        <taxon>Tracheophyta</taxon>
        <taxon>Polypodiopsida</taxon>
        <taxon>Polypodiidae</taxon>
        <taxon>Polypodiales</taxon>
        <taxon>Pteridineae</taxon>
        <taxon>Pteridaceae</taxon>
        <taxon>Parkerioideae</taxon>
        <taxon>Ceratopteris</taxon>
    </lineage>
</organism>
<keyword evidence="3" id="KW-1185">Reference proteome</keyword>
<feature type="signal peptide" evidence="1">
    <location>
        <begin position="1"/>
        <end position="15"/>
    </location>
</feature>
<sequence length="53" mass="5914">MLFCLCLQNVVSISALSVSRINYNILYDNVVSIVDLITFLGARLAFDIDNGYI</sequence>
<dbReference type="Proteomes" id="UP000825935">
    <property type="component" value="Chromosome 11"/>
</dbReference>
<protein>
    <submittedName>
        <fullName evidence="2">Uncharacterized protein</fullName>
    </submittedName>
</protein>
<evidence type="ECO:0000256" key="1">
    <source>
        <dbReference type="SAM" id="SignalP"/>
    </source>
</evidence>
<dbReference type="AlphaFoldDB" id="A0A8T2TPH8"/>
<proteinExistence type="predicted"/>
<comment type="caution">
    <text evidence="2">The sequence shown here is derived from an EMBL/GenBank/DDBJ whole genome shotgun (WGS) entry which is preliminary data.</text>
</comment>
<gene>
    <name evidence="2" type="ORF">KP509_11G017800</name>
</gene>
<dbReference type="EMBL" id="CM035416">
    <property type="protein sequence ID" value="KAH7424652.1"/>
    <property type="molecule type" value="Genomic_DNA"/>
</dbReference>
<evidence type="ECO:0000313" key="3">
    <source>
        <dbReference type="Proteomes" id="UP000825935"/>
    </source>
</evidence>
<reference evidence="2" key="1">
    <citation type="submission" date="2021-08" db="EMBL/GenBank/DDBJ databases">
        <title>WGS assembly of Ceratopteris richardii.</title>
        <authorList>
            <person name="Marchant D.B."/>
            <person name="Chen G."/>
            <person name="Jenkins J."/>
            <person name="Shu S."/>
            <person name="Leebens-Mack J."/>
            <person name="Grimwood J."/>
            <person name="Schmutz J."/>
            <person name="Soltis P."/>
            <person name="Soltis D."/>
            <person name="Chen Z.-H."/>
        </authorList>
    </citation>
    <scope>NUCLEOTIDE SEQUENCE</scope>
    <source>
        <strain evidence="2">Whitten #5841</strain>
        <tissue evidence="2">Leaf</tissue>
    </source>
</reference>
<feature type="chain" id="PRO_5035828699" evidence="1">
    <location>
        <begin position="16"/>
        <end position="53"/>
    </location>
</feature>
<evidence type="ECO:0000313" key="2">
    <source>
        <dbReference type="EMBL" id="KAH7424652.1"/>
    </source>
</evidence>
<name>A0A8T2TPH8_CERRI</name>
<accession>A0A8T2TPH8</accession>
<keyword evidence="1" id="KW-0732">Signal</keyword>